<comment type="caution">
    <text evidence="1">The sequence shown here is derived from an EMBL/GenBank/DDBJ whole genome shotgun (WGS) entry which is preliminary data.</text>
</comment>
<sequence>MRLFPLFLYANQEVGSDPLGNPINELVVIGEFEGRFSSWTSEEIALDNRQITMNNRKIVTTALKSDLQLANKIKFDGFYHSITEIRGDDYDRWRLVVVNRYGSDTL</sequence>
<reference evidence="1" key="2">
    <citation type="submission" date="2021-04" db="EMBL/GenBank/DDBJ databases">
        <authorList>
            <person name="Gilroy R."/>
        </authorList>
    </citation>
    <scope>NUCLEOTIDE SEQUENCE</scope>
    <source>
        <strain evidence="1">CHK171-505</strain>
    </source>
</reference>
<reference evidence="1" key="1">
    <citation type="journal article" date="2021" name="PeerJ">
        <title>Extensive microbial diversity within the chicken gut microbiome revealed by metagenomics and culture.</title>
        <authorList>
            <person name="Gilroy R."/>
            <person name="Ravi A."/>
            <person name="Getino M."/>
            <person name="Pursley I."/>
            <person name="Horton D.L."/>
            <person name="Alikhan N.F."/>
            <person name="Baker D."/>
            <person name="Gharbi K."/>
            <person name="Hall N."/>
            <person name="Watson M."/>
            <person name="Adriaenssens E.M."/>
            <person name="Foster-Nyarko E."/>
            <person name="Jarju S."/>
            <person name="Secka A."/>
            <person name="Antonio M."/>
            <person name="Oren A."/>
            <person name="Chaudhuri R.R."/>
            <person name="La Ragione R."/>
            <person name="Hildebrand F."/>
            <person name="Pallen M.J."/>
        </authorList>
    </citation>
    <scope>NUCLEOTIDE SEQUENCE</scope>
    <source>
        <strain evidence="1">CHK171-505</strain>
    </source>
</reference>
<dbReference type="EMBL" id="DWYW01000004">
    <property type="protein sequence ID" value="HJA89199.1"/>
    <property type="molecule type" value="Genomic_DNA"/>
</dbReference>
<evidence type="ECO:0008006" key="3">
    <source>
        <dbReference type="Google" id="ProtNLM"/>
    </source>
</evidence>
<organism evidence="1 2">
    <name type="scientific">Candidatus Jeotgalibaca merdavium</name>
    <dbReference type="NCBI Taxonomy" id="2838627"/>
    <lineage>
        <taxon>Bacteria</taxon>
        <taxon>Bacillati</taxon>
        <taxon>Bacillota</taxon>
        <taxon>Bacilli</taxon>
        <taxon>Lactobacillales</taxon>
        <taxon>Carnobacteriaceae</taxon>
        <taxon>Jeotgalibaca</taxon>
    </lineage>
</organism>
<gene>
    <name evidence="1" type="ORF">H9948_00215</name>
</gene>
<name>A0A9D2HZT3_9LACT</name>
<accession>A0A9D2HZT3</accession>
<dbReference type="AlphaFoldDB" id="A0A9D2HZT3"/>
<evidence type="ECO:0000313" key="2">
    <source>
        <dbReference type="Proteomes" id="UP000886856"/>
    </source>
</evidence>
<dbReference type="Proteomes" id="UP000886856">
    <property type="component" value="Unassembled WGS sequence"/>
</dbReference>
<evidence type="ECO:0000313" key="1">
    <source>
        <dbReference type="EMBL" id="HJA89199.1"/>
    </source>
</evidence>
<proteinExistence type="predicted"/>
<protein>
    <recommendedName>
        <fullName evidence="3">Head-tail adaptor protein</fullName>
    </recommendedName>
</protein>